<evidence type="ECO:0000313" key="2">
    <source>
        <dbReference type="Proteomes" id="UP000294862"/>
    </source>
</evidence>
<dbReference type="RefSeq" id="WP_131992871.1">
    <property type="nucleotide sequence ID" value="NZ_JACGXM010000002.1"/>
</dbReference>
<dbReference type="OrthoDB" id="6194357at2"/>
<organism evidence="1 2">
    <name type="scientific">Dokdonella fugitiva</name>
    <dbReference type="NCBI Taxonomy" id="328517"/>
    <lineage>
        <taxon>Bacteria</taxon>
        <taxon>Pseudomonadati</taxon>
        <taxon>Pseudomonadota</taxon>
        <taxon>Gammaproteobacteria</taxon>
        <taxon>Lysobacterales</taxon>
        <taxon>Rhodanobacteraceae</taxon>
        <taxon>Dokdonella</taxon>
    </lineage>
</organism>
<dbReference type="AlphaFoldDB" id="A0A4R2IFV1"/>
<reference evidence="1 2" key="1">
    <citation type="journal article" date="2015" name="Stand. Genomic Sci.">
        <title>Genomic Encyclopedia of Bacterial and Archaeal Type Strains, Phase III: the genomes of soil and plant-associated and newly described type strains.</title>
        <authorList>
            <person name="Whitman W.B."/>
            <person name="Woyke T."/>
            <person name="Klenk H.P."/>
            <person name="Zhou Y."/>
            <person name="Lilburn T.G."/>
            <person name="Beck B.J."/>
            <person name="De Vos P."/>
            <person name="Vandamme P."/>
            <person name="Eisen J.A."/>
            <person name="Garrity G."/>
            <person name="Hugenholtz P."/>
            <person name="Kyrpides N.C."/>
        </authorList>
    </citation>
    <scope>NUCLEOTIDE SEQUENCE [LARGE SCALE GENOMIC DNA]</scope>
    <source>
        <strain evidence="1 2">A3</strain>
    </source>
</reference>
<keyword evidence="2" id="KW-1185">Reference proteome</keyword>
<dbReference type="EMBL" id="SLWQ01000001">
    <property type="protein sequence ID" value="TCO43062.1"/>
    <property type="molecule type" value="Genomic_DNA"/>
</dbReference>
<sequence length="353" mass="37919">MILPFPSRYPADETECRIPDAAAARALVGAAAAPVEALLARRRAEWAALPAGGDEALLARTEDAVRLGHARLAFRHGNLGNDFHAYHNEGHVLEICGGRIDRLRDTLGLAALGLRDWCALMLFGACHDLRQREAPNLVDGIGANERASIDEALRILDACGFSRDRDADLYAALELMIAGSTFDARPVPGGYQYNAADLVQSGGALASRLHQVLDRRSPGWRHDPLIVAAQRLALVAADLDTANVAEPFGRFASTAENLCREREMLSGRSLAAGESALPVLGFLTDGQDRFFFELHRFQSDAGMAAFGPGKEANAPKLKALCMGVRARIAMQGAPQTGNQVIEAYRATLADLTV</sequence>
<name>A0A4R2IFV1_9GAMM</name>
<comment type="caution">
    <text evidence="1">The sequence shown here is derived from an EMBL/GenBank/DDBJ whole genome shotgun (WGS) entry which is preliminary data.</text>
</comment>
<dbReference type="Proteomes" id="UP000294862">
    <property type="component" value="Unassembled WGS sequence"/>
</dbReference>
<accession>A0A4R2IFV1</accession>
<evidence type="ECO:0000313" key="1">
    <source>
        <dbReference type="EMBL" id="TCO43062.1"/>
    </source>
</evidence>
<gene>
    <name evidence="1" type="ORF">EV148_101481</name>
</gene>
<protein>
    <submittedName>
        <fullName evidence="1">Uncharacterized protein</fullName>
    </submittedName>
</protein>
<proteinExistence type="predicted"/>